<keyword evidence="3" id="KW-1185">Reference proteome</keyword>
<accession>A0A1G9Z4V0</accession>
<protein>
    <recommendedName>
        <fullName evidence="4">Lipoprotein</fullName>
    </recommendedName>
</protein>
<evidence type="ECO:0000313" key="3">
    <source>
        <dbReference type="Proteomes" id="UP000187651"/>
    </source>
</evidence>
<dbReference type="RefSeq" id="WP_074522041.1">
    <property type="nucleotide sequence ID" value="NZ_FNHZ01000007.1"/>
</dbReference>
<sequence length="309" mass="36156">MKKIFCITLSCMFIFLTACNKTSESETEEKLSEEFTYEQTSELIDNSGQKYYNVNSWVRIPELDFHDTQNNLIEAYYPNQYFESGVDSLLDSFDNKPVIINVPNGTKKKEEYASQGVLFTKNGKLPIIQNDEIVDYYNNLDSAIMSCILYGVVGESTSFEFNPDNYRTIITNHTRCRCDVLPFSAALYEDFFECDMSFQLDIYGVSKEYFNDKLGTYTYSSIQYEEYCKGIEEDYKSFDHLSSYNLDESGVYYIDFTQYNDAYEDYYLVMTDKSVDNITYNIYGSGGYIVEDENAYQKWREDNKDKFIN</sequence>
<evidence type="ECO:0000256" key="1">
    <source>
        <dbReference type="SAM" id="SignalP"/>
    </source>
</evidence>
<reference evidence="3" key="1">
    <citation type="submission" date="2016-10" db="EMBL/GenBank/DDBJ databases">
        <authorList>
            <person name="Varghese N."/>
            <person name="Submissions S."/>
        </authorList>
    </citation>
    <scope>NUCLEOTIDE SEQUENCE [LARGE SCALE GENOMIC DNA]</scope>
    <source>
        <strain evidence="3">M83</strain>
    </source>
</reference>
<dbReference type="OrthoDB" id="2071164at2"/>
<organism evidence="2 3">
    <name type="scientific">Lachnospira pectinoschiza</name>
    <dbReference type="NCBI Taxonomy" id="28052"/>
    <lineage>
        <taxon>Bacteria</taxon>
        <taxon>Bacillati</taxon>
        <taxon>Bacillota</taxon>
        <taxon>Clostridia</taxon>
        <taxon>Lachnospirales</taxon>
        <taxon>Lachnospiraceae</taxon>
        <taxon>Lachnospira</taxon>
    </lineage>
</organism>
<evidence type="ECO:0008006" key="4">
    <source>
        <dbReference type="Google" id="ProtNLM"/>
    </source>
</evidence>
<dbReference type="Proteomes" id="UP000187651">
    <property type="component" value="Unassembled WGS sequence"/>
</dbReference>
<dbReference type="AlphaFoldDB" id="A0A1G9Z4V0"/>
<name>A0A1G9Z4V0_9FIRM</name>
<gene>
    <name evidence="2" type="ORF">SAMN05216544_2029</name>
</gene>
<proteinExistence type="predicted"/>
<feature type="signal peptide" evidence="1">
    <location>
        <begin position="1"/>
        <end position="18"/>
    </location>
</feature>
<keyword evidence="1" id="KW-0732">Signal</keyword>
<evidence type="ECO:0000313" key="2">
    <source>
        <dbReference type="EMBL" id="SDN16382.1"/>
    </source>
</evidence>
<feature type="chain" id="PRO_5038639698" description="Lipoprotein" evidence="1">
    <location>
        <begin position="19"/>
        <end position="309"/>
    </location>
</feature>
<dbReference type="PROSITE" id="PS51257">
    <property type="entry name" value="PROKAR_LIPOPROTEIN"/>
    <property type="match status" value="1"/>
</dbReference>
<dbReference type="EMBL" id="FNHZ01000007">
    <property type="protein sequence ID" value="SDN16382.1"/>
    <property type="molecule type" value="Genomic_DNA"/>
</dbReference>